<dbReference type="RefSeq" id="WP_220197974.1">
    <property type="nucleotide sequence ID" value="NZ_BNJF01000004.1"/>
</dbReference>
<dbReference type="GO" id="GO:0004497">
    <property type="term" value="F:monooxygenase activity"/>
    <property type="evidence" value="ECO:0007669"/>
    <property type="project" value="InterPro"/>
</dbReference>
<dbReference type="InterPro" id="IPR036396">
    <property type="entry name" value="Cyt_P450_sf"/>
</dbReference>
<dbReference type="InterPro" id="IPR001128">
    <property type="entry name" value="Cyt_P450"/>
</dbReference>
<comment type="similarity">
    <text evidence="1">Belongs to the cytochrome P450 family.</text>
</comment>
<sequence length="339" mass="37942">MSVSTHHPLSLKDVLDPRYLSHPYTLYQQLREQDPIYWDAGIQAWVLTRYDDVLAALHDPRLSSAHMVVDTERFPEAIREQAKTISRILSRQMLFADAPDHTHLRRLVSQAFTPRRIAGMRTSIQSLVNQLLDKAQAKGEMEVIEELAFPLPSIVIAEMIGVPAHERKQFATWATAFGALLDGAAHTPEEQGQAFTFVTECLEYFRQLMRKRRMHAEDDLLQALLDAKEHGAVLSEEEVLGNALLLLSAGHGTTIHAIGNGLLALLQNPDQYEALQKDATLIPAAVEELLRYDAPVQTTRRVAKEDLVLGNKPIRAWQSVIGCLGQPIMTLITLSIPIN</sequence>
<dbReference type="CDD" id="cd20625">
    <property type="entry name" value="CYP164-like"/>
    <property type="match status" value="1"/>
</dbReference>
<comment type="caution">
    <text evidence="2">The sequence shown here is derived from an EMBL/GenBank/DDBJ whole genome shotgun (WGS) entry which is preliminary data.</text>
</comment>
<gene>
    <name evidence="2" type="ORF">KSX_69670</name>
</gene>
<dbReference type="GO" id="GO:0016705">
    <property type="term" value="F:oxidoreductase activity, acting on paired donors, with incorporation or reduction of molecular oxygen"/>
    <property type="evidence" value="ECO:0007669"/>
    <property type="project" value="InterPro"/>
</dbReference>
<dbReference type="AlphaFoldDB" id="A0A8J3ICD5"/>
<dbReference type="Pfam" id="PF00067">
    <property type="entry name" value="p450"/>
    <property type="match status" value="1"/>
</dbReference>
<evidence type="ECO:0008006" key="4">
    <source>
        <dbReference type="Google" id="ProtNLM"/>
    </source>
</evidence>
<dbReference type="PANTHER" id="PTHR46696:SF1">
    <property type="entry name" value="CYTOCHROME P450 YJIB-RELATED"/>
    <property type="match status" value="1"/>
</dbReference>
<dbReference type="InterPro" id="IPR002397">
    <property type="entry name" value="Cyt_P450_B"/>
</dbReference>
<reference evidence="2" key="1">
    <citation type="submission" date="2020-10" db="EMBL/GenBank/DDBJ databases">
        <title>Taxonomic study of unclassified bacteria belonging to the class Ktedonobacteria.</title>
        <authorList>
            <person name="Yabe S."/>
            <person name="Wang C.M."/>
            <person name="Zheng Y."/>
            <person name="Sakai Y."/>
            <person name="Cavaletti L."/>
            <person name="Monciardini P."/>
            <person name="Donadio S."/>
        </authorList>
    </citation>
    <scope>NUCLEOTIDE SEQUENCE</scope>
    <source>
        <strain evidence="2">SOSP1-1</strain>
    </source>
</reference>
<evidence type="ECO:0000256" key="1">
    <source>
        <dbReference type="ARBA" id="ARBA00010617"/>
    </source>
</evidence>
<evidence type="ECO:0000313" key="3">
    <source>
        <dbReference type="Proteomes" id="UP000612362"/>
    </source>
</evidence>
<dbReference type="GO" id="GO:0005506">
    <property type="term" value="F:iron ion binding"/>
    <property type="evidence" value="ECO:0007669"/>
    <property type="project" value="InterPro"/>
</dbReference>
<proteinExistence type="inferred from homology"/>
<dbReference type="Gene3D" id="1.10.630.10">
    <property type="entry name" value="Cytochrome P450"/>
    <property type="match status" value="1"/>
</dbReference>
<evidence type="ECO:0000313" key="2">
    <source>
        <dbReference type="EMBL" id="GHO48804.1"/>
    </source>
</evidence>
<dbReference type="PANTHER" id="PTHR46696">
    <property type="entry name" value="P450, PUTATIVE (EUROFUNG)-RELATED"/>
    <property type="match status" value="1"/>
</dbReference>
<dbReference type="GO" id="GO:0020037">
    <property type="term" value="F:heme binding"/>
    <property type="evidence" value="ECO:0007669"/>
    <property type="project" value="InterPro"/>
</dbReference>
<organism evidence="2 3">
    <name type="scientific">Ktedonospora formicarum</name>
    <dbReference type="NCBI Taxonomy" id="2778364"/>
    <lineage>
        <taxon>Bacteria</taxon>
        <taxon>Bacillati</taxon>
        <taxon>Chloroflexota</taxon>
        <taxon>Ktedonobacteria</taxon>
        <taxon>Ktedonobacterales</taxon>
        <taxon>Ktedonobacteraceae</taxon>
        <taxon>Ktedonospora</taxon>
    </lineage>
</organism>
<dbReference type="PRINTS" id="PR00359">
    <property type="entry name" value="BP450"/>
</dbReference>
<dbReference type="Proteomes" id="UP000612362">
    <property type="component" value="Unassembled WGS sequence"/>
</dbReference>
<dbReference type="EMBL" id="BNJF01000004">
    <property type="protein sequence ID" value="GHO48804.1"/>
    <property type="molecule type" value="Genomic_DNA"/>
</dbReference>
<protein>
    <recommendedName>
        <fullName evidence="4">Cytochrome P450</fullName>
    </recommendedName>
</protein>
<dbReference type="SUPFAM" id="SSF48264">
    <property type="entry name" value="Cytochrome P450"/>
    <property type="match status" value="1"/>
</dbReference>
<keyword evidence="3" id="KW-1185">Reference proteome</keyword>
<name>A0A8J3ICD5_9CHLR</name>
<accession>A0A8J3ICD5</accession>